<dbReference type="OrthoDB" id="272289at2759"/>
<sequence>MSLKLTDHWGIDGTILRFPDKMYFVYSCFSPRGLQSLCIAPMNSPTSIGAYKILSEPTLSWETVDTPVNEGAAAMYHGGKTFLAYSASFCWTSSYQLGLLTYKGSGDPTEASSWTKTGPNFSSANGNYGTGHNGFFQSPDGTEIWNVYHATPNSAGACDGNRYTAAKKVNWNADGSPNFGTAERLGTIIAGPSGE</sequence>
<dbReference type="GO" id="GO:0004553">
    <property type="term" value="F:hydrolase activity, hydrolyzing O-glycosyl compounds"/>
    <property type="evidence" value="ECO:0007669"/>
    <property type="project" value="InterPro"/>
</dbReference>
<keyword evidence="3" id="KW-0378">Hydrolase</keyword>
<gene>
    <name evidence="5" type="ORF">PPNO1_LOCUS7970</name>
</gene>
<proteinExistence type="inferred from homology"/>
<evidence type="ECO:0000313" key="6">
    <source>
        <dbReference type="Proteomes" id="UP000838763"/>
    </source>
</evidence>
<dbReference type="EMBL" id="CALLCH030000018">
    <property type="protein sequence ID" value="CAI4218380.1"/>
    <property type="molecule type" value="Genomic_DNA"/>
</dbReference>
<evidence type="ECO:0000256" key="2">
    <source>
        <dbReference type="ARBA" id="ARBA00022729"/>
    </source>
</evidence>
<comment type="similarity">
    <text evidence="1">Belongs to the glycosyl hydrolase 43 family.</text>
</comment>
<dbReference type="Gene3D" id="2.115.10.20">
    <property type="entry name" value="Glycosyl hydrolase domain, family 43"/>
    <property type="match status" value="1"/>
</dbReference>
<protein>
    <submittedName>
        <fullName evidence="5">Uncharacterized protein</fullName>
    </submittedName>
</protein>
<accession>A0A9P1MCZ7</accession>
<reference evidence="5" key="1">
    <citation type="submission" date="2022-11" db="EMBL/GenBank/DDBJ databases">
        <authorList>
            <person name="Scott C."/>
            <person name="Bruce N."/>
        </authorList>
    </citation>
    <scope>NUCLEOTIDE SEQUENCE</scope>
</reference>
<evidence type="ECO:0000313" key="5">
    <source>
        <dbReference type="EMBL" id="CAI4218380.1"/>
    </source>
</evidence>
<dbReference type="InterPro" id="IPR006710">
    <property type="entry name" value="Glyco_hydro_43"/>
</dbReference>
<keyword evidence="6" id="KW-1185">Reference proteome</keyword>
<name>A0A9P1MCZ7_9PEZI</name>
<dbReference type="GO" id="GO:0005975">
    <property type="term" value="P:carbohydrate metabolic process"/>
    <property type="evidence" value="ECO:0007669"/>
    <property type="project" value="InterPro"/>
</dbReference>
<evidence type="ECO:0000256" key="1">
    <source>
        <dbReference type="ARBA" id="ARBA00009865"/>
    </source>
</evidence>
<dbReference type="Pfam" id="PF04616">
    <property type="entry name" value="Glyco_hydro_43"/>
    <property type="match status" value="1"/>
</dbReference>
<evidence type="ECO:0000256" key="3">
    <source>
        <dbReference type="ARBA" id="ARBA00022801"/>
    </source>
</evidence>
<comment type="caution">
    <text evidence="5">The sequence shown here is derived from an EMBL/GenBank/DDBJ whole genome shotgun (WGS) entry which is preliminary data.</text>
</comment>
<keyword evidence="4" id="KW-0326">Glycosidase</keyword>
<dbReference type="PANTHER" id="PTHR43817">
    <property type="entry name" value="GLYCOSYL HYDROLASE"/>
    <property type="match status" value="1"/>
</dbReference>
<dbReference type="Proteomes" id="UP000838763">
    <property type="component" value="Unassembled WGS sequence"/>
</dbReference>
<organism evidence="5 6">
    <name type="scientific">Parascedosporium putredinis</name>
    <dbReference type="NCBI Taxonomy" id="1442378"/>
    <lineage>
        <taxon>Eukaryota</taxon>
        <taxon>Fungi</taxon>
        <taxon>Dikarya</taxon>
        <taxon>Ascomycota</taxon>
        <taxon>Pezizomycotina</taxon>
        <taxon>Sordariomycetes</taxon>
        <taxon>Hypocreomycetidae</taxon>
        <taxon>Microascales</taxon>
        <taxon>Microascaceae</taxon>
        <taxon>Parascedosporium</taxon>
    </lineage>
</organism>
<keyword evidence="2" id="KW-0732">Signal</keyword>
<dbReference type="InterPro" id="IPR023296">
    <property type="entry name" value="Glyco_hydro_beta-prop_sf"/>
</dbReference>
<evidence type="ECO:0000256" key="4">
    <source>
        <dbReference type="ARBA" id="ARBA00023295"/>
    </source>
</evidence>
<dbReference type="PANTHER" id="PTHR43817:SF1">
    <property type="entry name" value="HYDROLASE, FAMILY 43, PUTATIVE (AFU_ORTHOLOGUE AFUA_3G01660)-RELATED"/>
    <property type="match status" value="1"/>
</dbReference>
<dbReference type="SUPFAM" id="SSF75005">
    <property type="entry name" value="Arabinanase/levansucrase/invertase"/>
    <property type="match status" value="1"/>
</dbReference>
<dbReference type="AlphaFoldDB" id="A0A9P1MCZ7"/>